<dbReference type="EMBL" id="AP023321">
    <property type="protein sequence ID" value="BCI59544.1"/>
    <property type="molecule type" value="Genomic_DNA"/>
</dbReference>
<dbReference type="PANTHER" id="PTHR31423">
    <property type="entry name" value="YBAK DOMAIN-CONTAINING PROTEIN"/>
    <property type="match status" value="1"/>
</dbReference>
<dbReference type="InterPro" id="IPR040285">
    <property type="entry name" value="ProX/PRXD1"/>
</dbReference>
<dbReference type="InterPro" id="IPR036754">
    <property type="entry name" value="YbaK/aa-tRNA-synt-asso_dom_sf"/>
</dbReference>
<reference evidence="4" key="1">
    <citation type="submission" date="2020-07" db="EMBL/GenBank/DDBJ databases">
        <title>Complete genome sequencing of Clostridia bacterium strain 12CBH8.</title>
        <authorList>
            <person name="Sakamoto M."/>
            <person name="Murakami T."/>
            <person name="Mori H."/>
        </authorList>
    </citation>
    <scope>NUCLEOTIDE SEQUENCE [LARGE SCALE GENOMIC DNA]</scope>
    <source>
        <strain evidence="4">12CBH8</strain>
    </source>
</reference>
<dbReference type="GO" id="GO:0002161">
    <property type="term" value="F:aminoacyl-tRNA deacylase activity"/>
    <property type="evidence" value="ECO:0007669"/>
    <property type="project" value="InterPro"/>
</dbReference>
<sequence>MNKEEVIQYLEGKGIPFDVMDHPAVYTIEDMEKLHITDQGEVCKNLFLRDAKGKRHFLVTLLKDKRADLKQIQEQLGCTKLSFASEQRLQTYLGLTKGSVTPLGILNDAECCVEVVFDRELIRKSRLGVHPNENTATLWISFEDLLNLVKQHGNPIHMLDIEP</sequence>
<dbReference type="KEGG" id="sman:C12CBH8_01830"/>
<evidence type="ECO:0000256" key="1">
    <source>
        <dbReference type="ARBA" id="ARBA00010201"/>
    </source>
</evidence>
<evidence type="ECO:0000259" key="2">
    <source>
        <dbReference type="Pfam" id="PF04073"/>
    </source>
</evidence>
<dbReference type="PANTHER" id="PTHR31423:SF3">
    <property type="entry name" value="PROLYL-TRNA SYNTHETASE ASSOCIATED DOMAIN-CONTAINING PROTEIN 1-RELATED"/>
    <property type="match status" value="1"/>
</dbReference>
<accession>A0A7I8D4J0</accession>
<keyword evidence="4" id="KW-1185">Reference proteome</keyword>
<protein>
    <submittedName>
        <fullName evidence="3">Prolyl-tRNA editing protein proX</fullName>
    </submittedName>
</protein>
<feature type="domain" description="YbaK/aminoacyl-tRNA synthetase-associated" evidence="2">
    <location>
        <begin position="22"/>
        <end position="147"/>
    </location>
</feature>
<dbReference type="Pfam" id="PF04073">
    <property type="entry name" value="tRNA_edit"/>
    <property type="match status" value="1"/>
</dbReference>
<comment type="similarity">
    <text evidence="1">Belongs to the PRORSD1 family.</text>
</comment>
<dbReference type="CDD" id="cd04335">
    <property type="entry name" value="PrdX_deacylase"/>
    <property type="match status" value="1"/>
</dbReference>
<dbReference type="SUPFAM" id="SSF55826">
    <property type="entry name" value="YbaK/ProRS associated domain"/>
    <property type="match status" value="1"/>
</dbReference>
<dbReference type="Proteomes" id="UP000593890">
    <property type="component" value="Chromosome"/>
</dbReference>
<gene>
    <name evidence="3" type="ORF">C12CBH8_01830</name>
</gene>
<name>A0A7I8D4J0_9FIRM</name>
<organism evidence="3 4">
    <name type="scientific">Solibaculum mannosilyticum</name>
    <dbReference type="NCBI Taxonomy" id="2780922"/>
    <lineage>
        <taxon>Bacteria</taxon>
        <taxon>Bacillati</taxon>
        <taxon>Bacillota</taxon>
        <taxon>Clostridia</taxon>
        <taxon>Eubacteriales</taxon>
        <taxon>Oscillospiraceae</taxon>
        <taxon>Solibaculum</taxon>
    </lineage>
</organism>
<dbReference type="InterPro" id="IPR007214">
    <property type="entry name" value="YbaK/aa-tRNA-synth-assoc-dom"/>
</dbReference>
<proteinExistence type="inferred from homology"/>
<dbReference type="RefSeq" id="WP_090264069.1">
    <property type="nucleotide sequence ID" value="NZ_AP023321.1"/>
</dbReference>
<evidence type="ECO:0000313" key="4">
    <source>
        <dbReference type="Proteomes" id="UP000593890"/>
    </source>
</evidence>
<dbReference type="AlphaFoldDB" id="A0A7I8D4J0"/>
<dbReference type="Gene3D" id="3.90.960.10">
    <property type="entry name" value="YbaK/aminoacyl-tRNA synthetase-associated domain"/>
    <property type="match status" value="1"/>
</dbReference>
<evidence type="ECO:0000313" key="3">
    <source>
        <dbReference type="EMBL" id="BCI59544.1"/>
    </source>
</evidence>
<dbReference type="FunFam" id="3.90.960.10:FF:000005">
    <property type="entry name" value="Putative prolyl-tRNA synthetase"/>
    <property type="match status" value="1"/>
</dbReference>